<accession>C8TF69</accession>
<name>C8TF69_ORYSI</name>
<proteinExistence type="predicted"/>
<protein>
    <submittedName>
        <fullName evidence="2">Uncharacterized protein K0098B12.29</fullName>
    </submittedName>
</protein>
<gene>
    <name evidence="2" type="primary">K0098B12.29</name>
</gene>
<dbReference type="EMBL" id="AP009085">
    <property type="protein sequence ID" value="BAI39791.1"/>
    <property type="molecule type" value="Genomic_DNA"/>
</dbReference>
<organism evidence="2">
    <name type="scientific">Oryza sativa subsp. indica</name>
    <name type="common">Rice</name>
    <dbReference type="NCBI Taxonomy" id="39946"/>
    <lineage>
        <taxon>Eukaryota</taxon>
        <taxon>Viridiplantae</taxon>
        <taxon>Streptophyta</taxon>
        <taxon>Embryophyta</taxon>
        <taxon>Tracheophyta</taxon>
        <taxon>Spermatophyta</taxon>
        <taxon>Magnoliopsida</taxon>
        <taxon>Liliopsida</taxon>
        <taxon>Poales</taxon>
        <taxon>Poaceae</taxon>
        <taxon>BOP clade</taxon>
        <taxon>Oryzoideae</taxon>
        <taxon>Oryzeae</taxon>
        <taxon>Oryzinae</taxon>
        <taxon>Oryza</taxon>
        <taxon>Oryza sativa</taxon>
    </lineage>
</organism>
<evidence type="ECO:0000256" key="1">
    <source>
        <dbReference type="SAM" id="MobiDB-lite"/>
    </source>
</evidence>
<dbReference type="AlphaFoldDB" id="C8TF69"/>
<feature type="region of interest" description="Disordered" evidence="1">
    <location>
        <begin position="59"/>
        <end position="104"/>
    </location>
</feature>
<reference evidence="2" key="1">
    <citation type="journal article" date="2009" name="Plant J.">
        <title>Comparative analysis of complete orthologous centromeres from two subspecies of rice reveals rapid variation of centromere organization and structure.</title>
        <authorList>
            <person name="Wu J."/>
            <person name="Fujisawa M."/>
            <person name="Tian Z."/>
            <person name="Yamagata H."/>
            <person name="Kamiya K."/>
            <person name="Shibata M."/>
            <person name="Hosokawa S."/>
            <person name="Ito Y."/>
            <person name="Hamada M."/>
            <person name="Katagiri S."/>
            <person name="Kurita K."/>
            <person name="Yamamoto M."/>
            <person name="Kikuta A."/>
            <person name="Machita K."/>
            <person name="Karasawa W."/>
            <person name="Kanamori H."/>
            <person name="Namiki N."/>
            <person name="Mizuno H."/>
            <person name="Ma J."/>
            <person name="Sasaki T."/>
            <person name="Matsumoto T."/>
        </authorList>
    </citation>
    <scope>NUCLEOTIDE SEQUENCE</scope>
</reference>
<sequence length="104" mass="11221">MAVTRVVVHGGLGPRTGKGAAHHVVHTWRRRGAHVAATWQPRGWRDWMAPIYRPVDRTAEAARGHGSSWPDAHGTRQCGSTQRRRPAGSGGQRRRGDTDGGSGG</sequence>
<evidence type="ECO:0000313" key="2">
    <source>
        <dbReference type="EMBL" id="BAI39791.1"/>
    </source>
</evidence>